<dbReference type="EMBL" id="MU006035">
    <property type="protein sequence ID" value="KAF2857609.1"/>
    <property type="molecule type" value="Genomic_DNA"/>
</dbReference>
<keyword evidence="1" id="KW-0472">Membrane</keyword>
<protein>
    <submittedName>
        <fullName evidence="2">Glycoside hydrolase family 16 protein</fullName>
    </submittedName>
</protein>
<evidence type="ECO:0000256" key="1">
    <source>
        <dbReference type="SAM" id="Phobius"/>
    </source>
</evidence>
<keyword evidence="1" id="KW-1133">Transmembrane helix</keyword>
<keyword evidence="1" id="KW-0812">Transmembrane</keyword>
<dbReference type="InterPro" id="IPR013320">
    <property type="entry name" value="ConA-like_dom_sf"/>
</dbReference>
<dbReference type="AlphaFoldDB" id="A0A6A7BSC0"/>
<proteinExistence type="predicted"/>
<dbReference type="Proteomes" id="UP000799421">
    <property type="component" value="Unassembled WGS sequence"/>
</dbReference>
<gene>
    <name evidence="2" type="ORF">K470DRAFT_260642</name>
</gene>
<dbReference type="OrthoDB" id="4781at2759"/>
<name>A0A6A7BSC0_9PEZI</name>
<evidence type="ECO:0000313" key="3">
    <source>
        <dbReference type="Proteomes" id="UP000799421"/>
    </source>
</evidence>
<sequence>MGSLHTTYSAKFHEFGLEWNEKYLFTYIDTRLLNVMYVNFDKLIWQKGNFSLLMRMGHSWWTHEVKRASSVRRSIKTFSLLLMLLLMAPMAGLRMGPKASHGLTYQPLRSVTSGEQEANGTRPGKRMDI</sequence>
<dbReference type="Gene3D" id="2.60.120.200">
    <property type="match status" value="1"/>
</dbReference>
<dbReference type="GO" id="GO:0016787">
    <property type="term" value="F:hydrolase activity"/>
    <property type="evidence" value="ECO:0007669"/>
    <property type="project" value="UniProtKB-KW"/>
</dbReference>
<reference evidence="2" key="1">
    <citation type="journal article" date="2020" name="Stud. Mycol.">
        <title>101 Dothideomycetes genomes: a test case for predicting lifestyles and emergence of pathogens.</title>
        <authorList>
            <person name="Haridas S."/>
            <person name="Albert R."/>
            <person name="Binder M."/>
            <person name="Bloem J."/>
            <person name="Labutti K."/>
            <person name="Salamov A."/>
            <person name="Andreopoulos B."/>
            <person name="Baker S."/>
            <person name="Barry K."/>
            <person name="Bills G."/>
            <person name="Bluhm B."/>
            <person name="Cannon C."/>
            <person name="Castanera R."/>
            <person name="Culley D."/>
            <person name="Daum C."/>
            <person name="Ezra D."/>
            <person name="Gonzalez J."/>
            <person name="Henrissat B."/>
            <person name="Kuo A."/>
            <person name="Liang C."/>
            <person name="Lipzen A."/>
            <person name="Lutzoni F."/>
            <person name="Magnuson J."/>
            <person name="Mondo S."/>
            <person name="Nolan M."/>
            <person name="Ohm R."/>
            <person name="Pangilinan J."/>
            <person name="Park H.-J."/>
            <person name="Ramirez L."/>
            <person name="Alfaro M."/>
            <person name="Sun H."/>
            <person name="Tritt A."/>
            <person name="Yoshinaga Y."/>
            <person name="Zwiers L.-H."/>
            <person name="Turgeon B."/>
            <person name="Goodwin S."/>
            <person name="Spatafora J."/>
            <person name="Crous P."/>
            <person name="Grigoriev I."/>
        </authorList>
    </citation>
    <scope>NUCLEOTIDE SEQUENCE</scope>
    <source>
        <strain evidence="2">CBS 480.64</strain>
    </source>
</reference>
<keyword evidence="3" id="KW-1185">Reference proteome</keyword>
<dbReference type="SUPFAM" id="SSF49899">
    <property type="entry name" value="Concanavalin A-like lectins/glucanases"/>
    <property type="match status" value="1"/>
</dbReference>
<organism evidence="2 3">
    <name type="scientific">Piedraia hortae CBS 480.64</name>
    <dbReference type="NCBI Taxonomy" id="1314780"/>
    <lineage>
        <taxon>Eukaryota</taxon>
        <taxon>Fungi</taxon>
        <taxon>Dikarya</taxon>
        <taxon>Ascomycota</taxon>
        <taxon>Pezizomycotina</taxon>
        <taxon>Dothideomycetes</taxon>
        <taxon>Dothideomycetidae</taxon>
        <taxon>Capnodiales</taxon>
        <taxon>Piedraiaceae</taxon>
        <taxon>Piedraia</taxon>
    </lineage>
</organism>
<evidence type="ECO:0000313" key="2">
    <source>
        <dbReference type="EMBL" id="KAF2857609.1"/>
    </source>
</evidence>
<keyword evidence="2" id="KW-0378">Hydrolase</keyword>
<accession>A0A6A7BSC0</accession>
<feature type="transmembrane region" description="Helical" evidence="1">
    <location>
        <begin position="75"/>
        <end position="93"/>
    </location>
</feature>